<feature type="compositionally biased region" description="Low complexity" evidence="2">
    <location>
        <begin position="152"/>
        <end position="168"/>
    </location>
</feature>
<gene>
    <name evidence="5" type="ORF">XAT740_LOCUS10371</name>
</gene>
<dbReference type="FunFam" id="1.20.80.10:FF:000010">
    <property type="entry name" value="Acyl-CoA-binding domain-containing protein 5"/>
    <property type="match status" value="1"/>
</dbReference>
<dbReference type="PRINTS" id="PR00689">
    <property type="entry name" value="ACOABINDINGP"/>
</dbReference>
<dbReference type="InterPro" id="IPR000582">
    <property type="entry name" value="Acyl-CoA-binding_protein"/>
</dbReference>
<dbReference type="PROSITE" id="PS51228">
    <property type="entry name" value="ACB_2"/>
    <property type="match status" value="1"/>
</dbReference>
<reference evidence="5" key="1">
    <citation type="submission" date="2021-02" db="EMBL/GenBank/DDBJ databases">
        <authorList>
            <person name="Nowell W R."/>
        </authorList>
    </citation>
    <scope>NUCLEOTIDE SEQUENCE</scope>
</reference>
<dbReference type="SUPFAM" id="SSF47027">
    <property type="entry name" value="Acyl-CoA binding protein"/>
    <property type="match status" value="1"/>
</dbReference>
<feature type="transmembrane region" description="Helical" evidence="3">
    <location>
        <begin position="298"/>
        <end position="317"/>
    </location>
</feature>
<organism evidence="5 6">
    <name type="scientific">Adineta ricciae</name>
    <name type="common">Rotifer</name>
    <dbReference type="NCBI Taxonomy" id="249248"/>
    <lineage>
        <taxon>Eukaryota</taxon>
        <taxon>Metazoa</taxon>
        <taxon>Spiralia</taxon>
        <taxon>Gnathifera</taxon>
        <taxon>Rotifera</taxon>
        <taxon>Eurotatoria</taxon>
        <taxon>Bdelloidea</taxon>
        <taxon>Adinetida</taxon>
        <taxon>Adinetidae</taxon>
        <taxon>Adineta</taxon>
    </lineage>
</organism>
<evidence type="ECO:0000313" key="6">
    <source>
        <dbReference type="Proteomes" id="UP000663828"/>
    </source>
</evidence>
<proteinExistence type="predicted"/>
<dbReference type="Proteomes" id="UP000663828">
    <property type="component" value="Unassembled WGS sequence"/>
</dbReference>
<comment type="caution">
    <text evidence="5">The sequence shown here is derived from an EMBL/GenBank/DDBJ whole genome shotgun (WGS) entry which is preliminary data.</text>
</comment>
<evidence type="ECO:0000259" key="4">
    <source>
        <dbReference type="PROSITE" id="PS51228"/>
    </source>
</evidence>
<evidence type="ECO:0000313" key="5">
    <source>
        <dbReference type="EMBL" id="CAF0945629.1"/>
    </source>
</evidence>
<dbReference type="AlphaFoldDB" id="A0A814CVY7"/>
<dbReference type="GO" id="GO:0005737">
    <property type="term" value="C:cytoplasm"/>
    <property type="evidence" value="ECO:0007669"/>
    <property type="project" value="TreeGrafter"/>
</dbReference>
<feature type="region of interest" description="Disordered" evidence="2">
    <location>
        <begin position="135"/>
        <end position="169"/>
    </location>
</feature>
<dbReference type="GO" id="GO:0006631">
    <property type="term" value="P:fatty acid metabolic process"/>
    <property type="evidence" value="ECO:0007669"/>
    <property type="project" value="TreeGrafter"/>
</dbReference>
<dbReference type="GO" id="GO:0000062">
    <property type="term" value="F:fatty-acyl-CoA binding"/>
    <property type="evidence" value="ECO:0007669"/>
    <property type="project" value="InterPro"/>
</dbReference>
<dbReference type="Gene3D" id="1.20.80.10">
    <property type="match status" value="1"/>
</dbReference>
<keyword evidence="3" id="KW-1133">Transmembrane helix</keyword>
<name>A0A814CVY7_ADIRI</name>
<feature type="region of interest" description="Disordered" evidence="2">
    <location>
        <begin position="210"/>
        <end position="232"/>
    </location>
</feature>
<dbReference type="InterPro" id="IPR014352">
    <property type="entry name" value="FERM/acyl-CoA-bd_prot_sf"/>
</dbReference>
<evidence type="ECO:0000256" key="3">
    <source>
        <dbReference type="SAM" id="Phobius"/>
    </source>
</evidence>
<dbReference type="PANTHER" id="PTHR23310:SF77">
    <property type="entry name" value="LD25952P"/>
    <property type="match status" value="1"/>
</dbReference>
<dbReference type="PANTHER" id="PTHR23310">
    <property type="entry name" value="ACYL-COA-BINDING PROTEIN, ACBP"/>
    <property type="match status" value="1"/>
</dbReference>
<dbReference type="EMBL" id="CAJNOR010000551">
    <property type="protein sequence ID" value="CAF0945629.1"/>
    <property type="molecule type" value="Genomic_DNA"/>
</dbReference>
<dbReference type="InterPro" id="IPR035984">
    <property type="entry name" value="Acyl-CoA-binding_sf"/>
</dbReference>
<evidence type="ECO:0000256" key="1">
    <source>
        <dbReference type="ARBA" id="ARBA00023121"/>
    </source>
</evidence>
<keyword evidence="3" id="KW-0812">Transmembrane</keyword>
<keyword evidence="6" id="KW-1185">Reference proteome</keyword>
<keyword evidence="1" id="KW-0446">Lipid-binding</keyword>
<feature type="compositionally biased region" description="Polar residues" evidence="2">
    <location>
        <begin position="217"/>
        <end position="228"/>
    </location>
</feature>
<feature type="compositionally biased region" description="Polar residues" evidence="2">
    <location>
        <begin position="139"/>
        <end position="151"/>
    </location>
</feature>
<dbReference type="Pfam" id="PF00887">
    <property type="entry name" value="ACBP"/>
    <property type="match status" value="1"/>
</dbReference>
<feature type="domain" description="ACB" evidence="4">
    <location>
        <begin position="7"/>
        <end position="96"/>
    </location>
</feature>
<sequence length="330" mass="37616">MASSTDLEERFNRAVTTIQNLPADGIIQPSNLTKLIFYGLYKQALLGSCKEARPSVFNYVGRAKWEAWDRCRTMTKEQAMLAYIDEIRKIMETMPQTDEVLEFSRSMGFLPTIAINSSEPTTTVKGIERSLNSIDRKSSMNYLTETNPSPQSDSNHSSTTESSSSSSSRLLEDMDDYYDDASDLLVPPHNEIIPGDSNSRRSTVITVVPVRQGDPSGRNNRSNASSIRYVSPNDHSKETQRAILTALTKLQRDIHNILERLNQLETLTCLLQQRELIKTTQTDSSSWWLPLANFRRGATAFILLWPFIAFVLIRLFFRAKIIIRFRRQHL</sequence>
<accession>A0A814CVY7</accession>
<protein>
    <recommendedName>
        <fullName evidence="4">ACB domain-containing protein</fullName>
    </recommendedName>
</protein>
<evidence type="ECO:0000256" key="2">
    <source>
        <dbReference type="SAM" id="MobiDB-lite"/>
    </source>
</evidence>
<keyword evidence="3" id="KW-0472">Membrane</keyword>